<feature type="domain" description="NIPSNAP" evidence="1">
    <location>
        <begin position="3"/>
        <end position="95"/>
    </location>
</feature>
<evidence type="ECO:0000313" key="2">
    <source>
        <dbReference type="EMBL" id="SEB59060.1"/>
    </source>
</evidence>
<dbReference type="Proteomes" id="UP000198609">
    <property type="component" value="Unassembled WGS sequence"/>
</dbReference>
<dbReference type="RefSeq" id="WP_093460318.1">
    <property type="nucleotide sequence ID" value="NZ_FNST01000002.1"/>
</dbReference>
<evidence type="ECO:0000313" key="3">
    <source>
        <dbReference type="Proteomes" id="UP000198609"/>
    </source>
</evidence>
<evidence type="ECO:0000259" key="1">
    <source>
        <dbReference type="Pfam" id="PF07978"/>
    </source>
</evidence>
<protein>
    <submittedName>
        <fullName evidence="2">NIPSNAP protein</fullName>
    </submittedName>
</protein>
<dbReference type="Pfam" id="PF07978">
    <property type="entry name" value="NIPSNAP"/>
    <property type="match status" value="1"/>
</dbReference>
<sequence length="112" mass="12940">MIYELREYVAAPGRADALHLRFAEGTLSLFDKHRLDTVGFWTDREDAGRIVYLLRFPDEETRVQRWAAFQSDPDWKQLKAASETGGPIVAEMRSLSLTSPAYWLHETTRELP</sequence>
<dbReference type="InterPro" id="IPR011008">
    <property type="entry name" value="Dimeric_a/b-barrel"/>
</dbReference>
<gene>
    <name evidence="2" type="ORF">SAMN04490356_0798</name>
</gene>
<organism evidence="2 3">
    <name type="scientific">Streptomyces melanosporofaciens</name>
    <dbReference type="NCBI Taxonomy" id="67327"/>
    <lineage>
        <taxon>Bacteria</taxon>
        <taxon>Bacillati</taxon>
        <taxon>Actinomycetota</taxon>
        <taxon>Actinomycetes</taxon>
        <taxon>Kitasatosporales</taxon>
        <taxon>Streptomycetaceae</taxon>
        <taxon>Streptomyces</taxon>
        <taxon>Streptomyces violaceusniger group</taxon>
    </lineage>
</organism>
<dbReference type="Gene3D" id="3.30.70.100">
    <property type="match status" value="1"/>
</dbReference>
<proteinExistence type="predicted"/>
<dbReference type="AlphaFoldDB" id="A0A1H4KKK6"/>
<reference evidence="3" key="1">
    <citation type="submission" date="2016-10" db="EMBL/GenBank/DDBJ databases">
        <authorList>
            <person name="Varghese N."/>
            <person name="Submissions S."/>
        </authorList>
    </citation>
    <scope>NUCLEOTIDE SEQUENCE [LARGE SCALE GENOMIC DNA]</scope>
    <source>
        <strain evidence="3">DSM 40318</strain>
    </source>
</reference>
<dbReference type="InterPro" id="IPR012577">
    <property type="entry name" value="NIPSNAP"/>
</dbReference>
<name>A0A1H4KKK6_STRMJ</name>
<dbReference type="SUPFAM" id="SSF54909">
    <property type="entry name" value="Dimeric alpha+beta barrel"/>
    <property type="match status" value="1"/>
</dbReference>
<keyword evidence="3" id="KW-1185">Reference proteome</keyword>
<dbReference type="EMBL" id="FNST01000002">
    <property type="protein sequence ID" value="SEB59060.1"/>
    <property type="molecule type" value="Genomic_DNA"/>
</dbReference>
<accession>A0A1H4KKK6</accession>